<evidence type="ECO:0000256" key="3">
    <source>
        <dbReference type="ARBA" id="ARBA00022475"/>
    </source>
</evidence>
<comment type="subcellular location">
    <subcellularLocation>
        <location evidence="1">Cell membrane</location>
        <topology evidence="1">Multi-pass membrane protein</topology>
    </subcellularLocation>
</comment>
<name>A0A7W5A3V4_9ACTN</name>
<feature type="transmembrane region" description="Helical" evidence="7">
    <location>
        <begin position="44"/>
        <end position="63"/>
    </location>
</feature>
<feature type="transmembrane region" description="Helical" evidence="7">
    <location>
        <begin position="132"/>
        <end position="156"/>
    </location>
</feature>
<evidence type="ECO:0000256" key="1">
    <source>
        <dbReference type="ARBA" id="ARBA00004651"/>
    </source>
</evidence>
<evidence type="ECO:0000259" key="8">
    <source>
        <dbReference type="PROSITE" id="PS50850"/>
    </source>
</evidence>
<feature type="transmembrane region" description="Helical" evidence="7">
    <location>
        <begin position="277"/>
        <end position="299"/>
    </location>
</feature>
<organism evidence="9 10">
    <name type="scientific">Nocardioides albus</name>
    <dbReference type="NCBI Taxonomy" id="1841"/>
    <lineage>
        <taxon>Bacteria</taxon>
        <taxon>Bacillati</taxon>
        <taxon>Actinomycetota</taxon>
        <taxon>Actinomycetes</taxon>
        <taxon>Propionibacteriales</taxon>
        <taxon>Nocardioidaceae</taxon>
        <taxon>Nocardioides</taxon>
    </lineage>
</organism>
<evidence type="ECO:0000313" key="9">
    <source>
        <dbReference type="EMBL" id="MBB3088925.1"/>
    </source>
</evidence>
<dbReference type="PANTHER" id="PTHR23517:SF2">
    <property type="entry name" value="MULTIDRUG RESISTANCE PROTEIN MDTH"/>
    <property type="match status" value="1"/>
</dbReference>
<comment type="caution">
    <text evidence="9">The sequence shown here is derived from an EMBL/GenBank/DDBJ whole genome shotgun (WGS) entry which is preliminary data.</text>
</comment>
<dbReference type="Proteomes" id="UP000577707">
    <property type="component" value="Unassembled WGS sequence"/>
</dbReference>
<dbReference type="InterPro" id="IPR020846">
    <property type="entry name" value="MFS_dom"/>
</dbReference>
<dbReference type="SUPFAM" id="SSF103473">
    <property type="entry name" value="MFS general substrate transporter"/>
    <property type="match status" value="1"/>
</dbReference>
<feature type="domain" description="Major facilitator superfamily (MFS) profile" evidence="8">
    <location>
        <begin position="182"/>
        <end position="382"/>
    </location>
</feature>
<feature type="transmembrane region" description="Helical" evidence="7">
    <location>
        <begin position="12"/>
        <end position="32"/>
    </location>
</feature>
<keyword evidence="3" id="KW-1003">Cell membrane</keyword>
<feature type="transmembrane region" description="Helical" evidence="7">
    <location>
        <begin position="252"/>
        <end position="271"/>
    </location>
</feature>
<evidence type="ECO:0000256" key="5">
    <source>
        <dbReference type="ARBA" id="ARBA00022989"/>
    </source>
</evidence>
<evidence type="ECO:0000256" key="6">
    <source>
        <dbReference type="ARBA" id="ARBA00023136"/>
    </source>
</evidence>
<keyword evidence="10" id="KW-1185">Reference proteome</keyword>
<evidence type="ECO:0000256" key="7">
    <source>
        <dbReference type="SAM" id="Phobius"/>
    </source>
</evidence>
<protein>
    <submittedName>
        <fullName evidence="9">Na+/melibiose symporter-like transporter</fullName>
    </submittedName>
</protein>
<dbReference type="AlphaFoldDB" id="A0A7W5A3V4"/>
<dbReference type="InterPro" id="IPR050171">
    <property type="entry name" value="MFS_Transporters"/>
</dbReference>
<evidence type="ECO:0000256" key="4">
    <source>
        <dbReference type="ARBA" id="ARBA00022692"/>
    </source>
</evidence>
<dbReference type="InterPro" id="IPR036259">
    <property type="entry name" value="MFS_trans_sf"/>
</dbReference>
<dbReference type="InterPro" id="IPR011701">
    <property type="entry name" value="MFS"/>
</dbReference>
<accession>A0A7W5A3V4</accession>
<evidence type="ECO:0000313" key="10">
    <source>
        <dbReference type="Proteomes" id="UP000577707"/>
    </source>
</evidence>
<keyword evidence="6 7" id="KW-0472">Membrane</keyword>
<reference evidence="9 10" key="1">
    <citation type="submission" date="2020-08" db="EMBL/GenBank/DDBJ databases">
        <title>Genomic Encyclopedia of Type Strains, Phase III (KMG-III): the genomes of soil and plant-associated and newly described type strains.</title>
        <authorList>
            <person name="Whitman W."/>
        </authorList>
    </citation>
    <scope>NUCLEOTIDE SEQUENCE [LARGE SCALE GENOMIC DNA]</scope>
    <source>
        <strain evidence="9 10">CECT 3302</strain>
    </source>
</reference>
<keyword evidence="2" id="KW-0813">Transport</keyword>
<dbReference type="GO" id="GO:0005886">
    <property type="term" value="C:plasma membrane"/>
    <property type="evidence" value="ECO:0007669"/>
    <property type="project" value="UniProtKB-SubCell"/>
</dbReference>
<keyword evidence="5 7" id="KW-1133">Transmembrane helix</keyword>
<feature type="transmembrane region" description="Helical" evidence="7">
    <location>
        <begin position="183"/>
        <end position="207"/>
    </location>
</feature>
<feature type="transmembrane region" description="Helical" evidence="7">
    <location>
        <begin position="340"/>
        <end position="360"/>
    </location>
</feature>
<dbReference type="Pfam" id="PF07690">
    <property type="entry name" value="MFS_1"/>
    <property type="match status" value="1"/>
</dbReference>
<feature type="transmembrane region" description="Helical" evidence="7">
    <location>
        <begin position="311"/>
        <end position="328"/>
    </location>
</feature>
<keyword evidence="4 7" id="KW-0812">Transmembrane</keyword>
<dbReference type="GO" id="GO:0022857">
    <property type="term" value="F:transmembrane transporter activity"/>
    <property type="evidence" value="ECO:0007669"/>
    <property type="project" value="InterPro"/>
</dbReference>
<dbReference type="Gene3D" id="1.20.1250.20">
    <property type="entry name" value="MFS general substrate transporter like domains"/>
    <property type="match status" value="1"/>
</dbReference>
<feature type="transmembrane region" description="Helical" evidence="7">
    <location>
        <begin position="219"/>
        <end position="240"/>
    </location>
</feature>
<sequence length="382" mass="39388">MLYLVRVVGIDVGVAGVLVAGGSVVGLAVPALASRGVDSVGPRVLVIGSQGIQAIGMATFFGADGPVMATAGIVLSAAGLQLFYSSMSALVADVVEDGPKDHAFAMVTRVRGASFGLGALAGGALASLGDPAWMRAGVAFNGVTLILALSLLSLGVHGQRRPAGRDAPGADTAPARVLSSRPFIGLMVVAFCSTLPIDFFLSGNAIYVTDYLGMDPWVIGFGVALLTVFSSVFGSVAVRLTDRYTRITTQMIAVVLFLVWALVSAAAVHLPSGVRTATVLVLAVLIAFANVVPMARLAAMVEATAPKSHKGRFLAVFQYPFSIAQVVGPGLTSLLAVASWVPWVIIAVLLVVALLVLGWLRSALPHHAVRVEPISARMSAHD</sequence>
<gene>
    <name evidence="9" type="ORF">FHS12_001866</name>
</gene>
<evidence type="ECO:0000256" key="2">
    <source>
        <dbReference type="ARBA" id="ARBA00022448"/>
    </source>
</evidence>
<proteinExistence type="predicted"/>
<dbReference type="EMBL" id="JACHXG010000003">
    <property type="protein sequence ID" value="MBB3088925.1"/>
    <property type="molecule type" value="Genomic_DNA"/>
</dbReference>
<dbReference type="PANTHER" id="PTHR23517">
    <property type="entry name" value="RESISTANCE PROTEIN MDTM, PUTATIVE-RELATED-RELATED"/>
    <property type="match status" value="1"/>
</dbReference>
<dbReference type="PROSITE" id="PS50850">
    <property type="entry name" value="MFS"/>
    <property type="match status" value="1"/>
</dbReference>
<feature type="transmembrane region" description="Helical" evidence="7">
    <location>
        <begin position="69"/>
        <end position="91"/>
    </location>
</feature>